<sequence>MTYMMNIICAVRNLEATSKAFKMENIWSVSESSCSRSEGFNFTKRIGTDSILSNVTRDCSFRNGTVCHIKTIQLKGLNLTGNLPAEFGNLAYLEELNLARNYISGSIPPNLSHAPLRFL</sequence>
<gene>
    <name evidence="2" type="ORF">FEM48_Zijuj12G0150600</name>
</gene>
<dbReference type="Proteomes" id="UP000813462">
    <property type="component" value="Unassembled WGS sequence"/>
</dbReference>
<dbReference type="Pfam" id="PF00560">
    <property type="entry name" value="LRR_1"/>
    <property type="match status" value="1"/>
</dbReference>
<name>A0A978UE13_ZIZJJ</name>
<reference evidence="2" key="1">
    <citation type="journal article" date="2021" name="Front. Plant Sci.">
        <title>Chromosome-Scale Genome Assembly for Chinese Sour Jujube and Insights Into Its Genome Evolution and Domestication Signature.</title>
        <authorList>
            <person name="Shen L.-Y."/>
            <person name="Luo H."/>
            <person name="Wang X.-L."/>
            <person name="Wang X.-M."/>
            <person name="Qiu X.-J."/>
            <person name="Liu H."/>
            <person name="Zhou S.-S."/>
            <person name="Jia K.-H."/>
            <person name="Nie S."/>
            <person name="Bao Y.-T."/>
            <person name="Zhang R.-G."/>
            <person name="Yun Q.-Z."/>
            <person name="Chai Y.-H."/>
            <person name="Lu J.-Y."/>
            <person name="Li Y."/>
            <person name="Zhao S.-W."/>
            <person name="Mao J.-F."/>
            <person name="Jia S.-G."/>
            <person name="Mao Y.-M."/>
        </authorList>
    </citation>
    <scope>NUCLEOTIDE SEQUENCE</scope>
    <source>
        <strain evidence="2">AT0</strain>
        <tissue evidence="2">Leaf</tissue>
    </source>
</reference>
<evidence type="ECO:0000256" key="1">
    <source>
        <dbReference type="ARBA" id="ARBA00004479"/>
    </source>
</evidence>
<comment type="caution">
    <text evidence="2">The sequence shown here is derived from an EMBL/GenBank/DDBJ whole genome shotgun (WGS) entry which is preliminary data.</text>
</comment>
<dbReference type="SUPFAM" id="SSF52058">
    <property type="entry name" value="L domain-like"/>
    <property type="match status" value="1"/>
</dbReference>
<dbReference type="AlphaFoldDB" id="A0A978UE13"/>
<dbReference type="GO" id="GO:0016020">
    <property type="term" value="C:membrane"/>
    <property type="evidence" value="ECO:0007669"/>
    <property type="project" value="UniProtKB-SubCell"/>
</dbReference>
<dbReference type="InterPro" id="IPR032675">
    <property type="entry name" value="LRR_dom_sf"/>
</dbReference>
<accession>A0A978UE13</accession>
<evidence type="ECO:0000313" key="2">
    <source>
        <dbReference type="EMBL" id="KAH7513006.1"/>
    </source>
</evidence>
<dbReference type="Gene3D" id="3.80.10.10">
    <property type="entry name" value="Ribonuclease Inhibitor"/>
    <property type="match status" value="1"/>
</dbReference>
<organism evidence="2 3">
    <name type="scientific">Ziziphus jujuba var. spinosa</name>
    <dbReference type="NCBI Taxonomy" id="714518"/>
    <lineage>
        <taxon>Eukaryota</taxon>
        <taxon>Viridiplantae</taxon>
        <taxon>Streptophyta</taxon>
        <taxon>Embryophyta</taxon>
        <taxon>Tracheophyta</taxon>
        <taxon>Spermatophyta</taxon>
        <taxon>Magnoliopsida</taxon>
        <taxon>eudicotyledons</taxon>
        <taxon>Gunneridae</taxon>
        <taxon>Pentapetalae</taxon>
        <taxon>rosids</taxon>
        <taxon>fabids</taxon>
        <taxon>Rosales</taxon>
        <taxon>Rhamnaceae</taxon>
        <taxon>Paliureae</taxon>
        <taxon>Ziziphus</taxon>
    </lineage>
</organism>
<protein>
    <submittedName>
        <fullName evidence="2">Uncharacterized protein</fullName>
    </submittedName>
</protein>
<dbReference type="PANTHER" id="PTHR48006">
    <property type="entry name" value="LEUCINE-RICH REPEAT-CONTAINING PROTEIN DDB_G0281931-RELATED"/>
    <property type="match status" value="1"/>
</dbReference>
<dbReference type="InterPro" id="IPR001611">
    <property type="entry name" value="Leu-rich_rpt"/>
</dbReference>
<evidence type="ECO:0000313" key="3">
    <source>
        <dbReference type="Proteomes" id="UP000813462"/>
    </source>
</evidence>
<dbReference type="PANTHER" id="PTHR48006:SF60">
    <property type="entry name" value="PROTEIN KINASE DOMAIN-CONTAINING PROTEIN"/>
    <property type="match status" value="1"/>
</dbReference>
<proteinExistence type="predicted"/>
<dbReference type="EMBL" id="JAEACU010000012">
    <property type="protein sequence ID" value="KAH7513006.1"/>
    <property type="molecule type" value="Genomic_DNA"/>
</dbReference>
<dbReference type="InterPro" id="IPR051824">
    <property type="entry name" value="LRR_Rcpt-Like_S/T_Kinase"/>
</dbReference>
<comment type="subcellular location">
    <subcellularLocation>
        <location evidence="1">Membrane</location>
        <topology evidence="1">Single-pass type I membrane protein</topology>
    </subcellularLocation>
</comment>